<feature type="transmembrane region" description="Helical" evidence="10">
    <location>
        <begin position="67"/>
        <end position="86"/>
    </location>
</feature>
<feature type="transmembrane region" description="Helical" evidence="10">
    <location>
        <begin position="183"/>
        <end position="204"/>
    </location>
</feature>
<keyword evidence="5 10" id="KW-0552">Olfaction</keyword>
<evidence type="ECO:0000256" key="2">
    <source>
        <dbReference type="ARBA" id="ARBA00022475"/>
    </source>
</evidence>
<dbReference type="Pfam" id="PF02949">
    <property type="entry name" value="7tm_6"/>
    <property type="match status" value="1"/>
</dbReference>
<keyword evidence="12" id="KW-1185">Reference proteome</keyword>
<sequence>MPLLVEEFNKVKPRIDFLIAHLTLNVNSGSRKNRVYLSFLTLCNLIFLIFVFLHLKNSKNFELNFNVLLTFLTFLAIISYGFRIIVCLRKREKFVKFLQGIKEMYEEQEEDEELGFILKKNLLNSLNFFQFCNRWGVYIFFSGGILCGVYFRLNSDYGLMYELPFNATSNMIWEDFPHVLQTFFYINLGCTIIFLDIGILFLGIQVIAEINILNDCIKLMNDKVKTQPKFLCKIIKRHCSVIENVNQLNDLISETSFMQLILTFVCLLLGITFLITYAMGVGNYIIAICGGSLGLSICILGEFIKIKTSELSNTLYLTNWYELSLNEQKNFILILGMSQREYGLKAGGMYEVNLYTFLRILKIALSYSAVLYVTLR</sequence>
<keyword evidence="2" id="KW-1003">Cell membrane</keyword>
<evidence type="ECO:0000256" key="8">
    <source>
        <dbReference type="ARBA" id="ARBA00023170"/>
    </source>
</evidence>
<evidence type="ECO:0000256" key="3">
    <source>
        <dbReference type="ARBA" id="ARBA00022606"/>
    </source>
</evidence>
<reference evidence="11" key="1">
    <citation type="submission" date="2020-05" db="UniProtKB">
        <authorList>
            <consortium name="EnsemblMetazoa"/>
        </authorList>
    </citation>
    <scope>IDENTIFICATION</scope>
    <source>
        <strain evidence="11">Jacobina</strain>
    </source>
</reference>
<dbReference type="Proteomes" id="UP000092461">
    <property type="component" value="Unassembled WGS sequence"/>
</dbReference>
<evidence type="ECO:0000313" key="12">
    <source>
        <dbReference type="Proteomes" id="UP000092461"/>
    </source>
</evidence>
<evidence type="ECO:0000256" key="9">
    <source>
        <dbReference type="ARBA" id="ARBA00023224"/>
    </source>
</evidence>
<dbReference type="AlphaFoldDB" id="A0A240SXX6"/>
<evidence type="ECO:0000313" key="11">
    <source>
        <dbReference type="EnsemblMetazoa" id="LLOJ010772-PA"/>
    </source>
</evidence>
<feature type="transmembrane region" description="Helical" evidence="10">
    <location>
        <begin position="35"/>
        <end position="55"/>
    </location>
</feature>
<dbReference type="GO" id="GO:0005549">
    <property type="term" value="F:odorant binding"/>
    <property type="evidence" value="ECO:0007669"/>
    <property type="project" value="InterPro"/>
</dbReference>
<dbReference type="GO" id="GO:0005886">
    <property type="term" value="C:plasma membrane"/>
    <property type="evidence" value="ECO:0007669"/>
    <property type="project" value="UniProtKB-SubCell"/>
</dbReference>
<organism evidence="11 12">
    <name type="scientific">Lutzomyia longipalpis</name>
    <name type="common">Sand fly</name>
    <dbReference type="NCBI Taxonomy" id="7200"/>
    <lineage>
        <taxon>Eukaryota</taxon>
        <taxon>Metazoa</taxon>
        <taxon>Ecdysozoa</taxon>
        <taxon>Arthropoda</taxon>
        <taxon>Hexapoda</taxon>
        <taxon>Insecta</taxon>
        <taxon>Pterygota</taxon>
        <taxon>Neoptera</taxon>
        <taxon>Endopterygota</taxon>
        <taxon>Diptera</taxon>
        <taxon>Nematocera</taxon>
        <taxon>Psychodoidea</taxon>
        <taxon>Psychodidae</taxon>
        <taxon>Lutzomyia</taxon>
        <taxon>Lutzomyia</taxon>
    </lineage>
</organism>
<dbReference type="EMBL" id="AJWK01009275">
    <property type="status" value="NOT_ANNOTATED_CDS"/>
    <property type="molecule type" value="Genomic_DNA"/>
</dbReference>
<dbReference type="PANTHER" id="PTHR21137:SF35">
    <property type="entry name" value="ODORANT RECEPTOR 19A-RELATED"/>
    <property type="match status" value="1"/>
</dbReference>
<comment type="similarity">
    <text evidence="10">Belongs to the insect chemoreceptor superfamily. Heteromeric odorant receptor channel (TC 1.A.69) family.</text>
</comment>
<dbReference type="GO" id="GO:0007165">
    <property type="term" value="P:signal transduction"/>
    <property type="evidence" value="ECO:0007669"/>
    <property type="project" value="UniProtKB-KW"/>
</dbReference>
<accession>A0A240SXX6</accession>
<dbReference type="EnsemblMetazoa" id="LLOJ010772-RA">
    <property type="protein sequence ID" value="LLOJ010772-PA"/>
    <property type="gene ID" value="LLOJ010772"/>
</dbReference>
<name>A0A240SXX6_LUTLO</name>
<keyword evidence="4 10" id="KW-0812">Transmembrane</keyword>
<protein>
    <recommendedName>
        <fullName evidence="10">Odorant receptor</fullName>
    </recommendedName>
</protein>
<evidence type="ECO:0000256" key="6">
    <source>
        <dbReference type="ARBA" id="ARBA00022989"/>
    </source>
</evidence>
<comment type="subcellular location">
    <subcellularLocation>
        <location evidence="1 10">Cell membrane</location>
        <topology evidence="1 10">Multi-pass membrane protein</topology>
    </subcellularLocation>
</comment>
<evidence type="ECO:0000256" key="10">
    <source>
        <dbReference type="RuleBase" id="RU351113"/>
    </source>
</evidence>
<dbReference type="GO" id="GO:0004984">
    <property type="term" value="F:olfactory receptor activity"/>
    <property type="evidence" value="ECO:0007669"/>
    <property type="project" value="InterPro"/>
</dbReference>
<keyword evidence="9 10" id="KW-0807">Transducer</keyword>
<dbReference type="InterPro" id="IPR004117">
    <property type="entry name" value="7tm6_olfct_rcpt"/>
</dbReference>
<keyword evidence="6 10" id="KW-1133">Transmembrane helix</keyword>
<comment type="caution">
    <text evidence="10">Lacks conserved residue(s) required for the propagation of feature annotation.</text>
</comment>
<proteinExistence type="inferred from homology"/>
<feature type="transmembrane region" description="Helical" evidence="10">
    <location>
        <begin position="135"/>
        <end position="153"/>
    </location>
</feature>
<evidence type="ECO:0000256" key="7">
    <source>
        <dbReference type="ARBA" id="ARBA00023136"/>
    </source>
</evidence>
<keyword evidence="7 10" id="KW-0472">Membrane</keyword>
<feature type="transmembrane region" description="Helical" evidence="10">
    <location>
        <begin position="257"/>
        <end position="278"/>
    </location>
</feature>
<evidence type="ECO:0000256" key="4">
    <source>
        <dbReference type="ARBA" id="ARBA00022692"/>
    </source>
</evidence>
<evidence type="ECO:0000256" key="1">
    <source>
        <dbReference type="ARBA" id="ARBA00004651"/>
    </source>
</evidence>
<keyword evidence="8 10" id="KW-0675">Receptor</keyword>
<dbReference type="PANTHER" id="PTHR21137">
    <property type="entry name" value="ODORANT RECEPTOR"/>
    <property type="match status" value="1"/>
</dbReference>
<evidence type="ECO:0000256" key="5">
    <source>
        <dbReference type="ARBA" id="ARBA00022725"/>
    </source>
</evidence>
<feature type="transmembrane region" description="Helical" evidence="10">
    <location>
        <begin position="284"/>
        <end position="304"/>
    </location>
</feature>
<dbReference type="VEuPathDB" id="VectorBase:LLOJ010772"/>
<keyword evidence="3 10" id="KW-0716">Sensory transduction</keyword>